<evidence type="ECO:0000259" key="1">
    <source>
        <dbReference type="Pfam" id="PF01636"/>
    </source>
</evidence>
<accession>A0A5B9Q503</accession>
<gene>
    <name evidence="2" type="ORF">Pr1d_13290</name>
</gene>
<dbReference type="SUPFAM" id="SSF56112">
    <property type="entry name" value="Protein kinase-like (PK-like)"/>
    <property type="match status" value="1"/>
</dbReference>
<sequence>MCCQVKIVNSQFNPHEAGGKVARNERIGARPLVSCILYRSTSRLRKNRQIAPFHSRKRHQKQLTYYTKKAIPLTPKIEVAEIAPLLSHWGIEPLELKAVPGGLSGARIWRVSHEGHEYCLRCWPVNHPSPDQLRTIHQLIEHVRHLGITSVPKPYRTLTGNTFLSNGGHLWELTAWLAGQPLGSHSSNEQQRIAACETLARFHLAAASFGPANLGVKREPAPGLLRRRDLLAELLQGRLAELFQAVHDEPRSPTRETLLELLSRIERILPGATATVEHCASIPLPLQWCLRDVHPGNVLVIGTQVTGIVDFGAVAIDSVAGDIARLVGGLQCERADRQKCFSAYARLRPLTNDELRSIAAFHVGGLILSATNWIRWICIEHTVSLANTTQARLEELLRQITLIGDWNMQ</sequence>
<dbReference type="AlphaFoldDB" id="A0A5B9Q503"/>
<keyword evidence="2" id="KW-0808">Transferase</keyword>
<dbReference type="KEGG" id="bgok:Pr1d_13290"/>
<dbReference type="Proteomes" id="UP000323917">
    <property type="component" value="Chromosome"/>
</dbReference>
<organism evidence="2 3">
    <name type="scientific">Bythopirellula goksoeyrii</name>
    <dbReference type="NCBI Taxonomy" id="1400387"/>
    <lineage>
        <taxon>Bacteria</taxon>
        <taxon>Pseudomonadati</taxon>
        <taxon>Planctomycetota</taxon>
        <taxon>Planctomycetia</taxon>
        <taxon>Pirellulales</taxon>
        <taxon>Lacipirellulaceae</taxon>
        <taxon>Bythopirellula</taxon>
    </lineage>
</organism>
<dbReference type="OrthoDB" id="283096at2"/>
<evidence type="ECO:0000313" key="2">
    <source>
        <dbReference type="EMBL" id="QEG34057.1"/>
    </source>
</evidence>
<dbReference type="EMBL" id="CP042913">
    <property type="protein sequence ID" value="QEG34057.1"/>
    <property type="molecule type" value="Genomic_DNA"/>
</dbReference>
<keyword evidence="2" id="KW-0418">Kinase</keyword>
<dbReference type="InterPro" id="IPR002575">
    <property type="entry name" value="Aminoglycoside_PTrfase"/>
</dbReference>
<evidence type="ECO:0000313" key="3">
    <source>
        <dbReference type="Proteomes" id="UP000323917"/>
    </source>
</evidence>
<feature type="domain" description="Aminoglycoside phosphotransferase" evidence="1">
    <location>
        <begin position="96"/>
        <end position="327"/>
    </location>
</feature>
<dbReference type="InterPro" id="IPR011009">
    <property type="entry name" value="Kinase-like_dom_sf"/>
</dbReference>
<dbReference type="Gene3D" id="3.90.1200.10">
    <property type="match status" value="1"/>
</dbReference>
<keyword evidence="3" id="KW-1185">Reference proteome</keyword>
<dbReference type="Pfam" id="PF01636">
    <property type="entry name" value="APH"/>
    <property type="match status" value="1"/>
</dbReference>
<proteinExistence type="predicted"/>
<dbReference type="Gene3D" id="3.30.200.20">
    <property type="entry name" value="Phosphorylase Kinase, domain 1"/>
    <property type="match status" value="1"/>
</dbReference>
<dbReference type="GO" id="GO:0016301">
    <property type="term" value="F:kinase activity"/>
    <property type="evidence" value="ECO:0007669"/>
    <property type="project" value="UniProtKB-KW"/>
</dbReference>
<protein>
    <submittedName>
        <fullName evidence="2">Homoserine kinase</fullName>
    </submittedName>
</protein>
<reference evidence="2 3" key="1">
    <citation type="submission" date="2019-08" db="EMBL/GenBank/DDBJ databases">
        <title>Deep-cultivation of Planctomycetes and their phenomic and genomic characterization uncovers novel biology.</title>
        <authorList>
            <person name="Wiegand S."/>
            <person name="Jogler M."/>
            <person name="Boedeker C."/>
            <person name="Pinto D."/>
            <person name="Vollmers J."/>
            <person name="Rivas-Marin E."/>
            <person name="Kohn T."/>
            <person name="Peeters S.H."/>
            <person name="Heuer A."/>
            <person name="Rast P."/>
            <person name="Oberbeckmann S."/>
            <person name="Bunk B."/>
            <person name="Jeske O."/>
            <person name="Meyerdierks A."/>
            <person name="Storesund J.E."/>
            <person name="Kallscheuer N."/>
            <person name="Luecker S."/>
            <person name="Lage O.M."/>
            <person name="Pohl T."/>
            <person name="Merkel B.J."/>
            <person name="Hornburger P."/>
            <person name="Mueller R.-W."/>
            <person name="Bruemmer F."/>
            <person name="Labrenz M."/>
            <person name="Spormann A.M."/>
            <person name="Op den Camp H."/>
            <person name="Overmann J."/>
            <person name="Amann R."/>
            <person name="Jetten M.S.M."/>
            <person name="Mascher T."/>
            <person name="Medema M.H."/>
            <person name="Devos D.P."/>
            <person name="Kaster A.-K."/>
            <person name="Ovreas L."/>
            <person name="Rohde M."/>
            <person name="Galperin M.Y."/>
            <person name="Jogler C."/>
        </authorList>
    </citation>
    <scope>NUCLEOTIDE SEQUENCE [LARGE SCALE GENOMIC DNA]</scope>
    <source>
        <strain evidence="2 3">Pr1d</strain>
    </source>
</reference>
<name>A0A5B9Q503_9BACT</name>